<dbReference type="Pfam" id="PF09936">
    <property type="entry name" value="Methyltrn_RNA_4"/>
    <property type="match status" value="1"/>
</dbReference>
<evidence type="ECO:0000259" key="1">
    <source>
        <dbReference type="Pfam" id="PF09936"/>
    </source>
</evidence>
<gene>
    <name evidence="2" type="ORF">MNBD_DELTA03-428</name>
</gene>
<dbReference type="InterPro" id="IPR029026">
    <property type="entry name" value="tRNA_m1G_MTases_N"/>
</dbReference>
<protein>
    <recommendedName>
        <fullName evidence="1">tRNA (guanine-N(1)-)-methyltransferase C-terminal domain-containing protein</fullName>
    </recommendedName>
</protein>
<dbReference type="InterPro" id="IPR019230">
    <property type="entry name" value="RNA_MeTrfase_C_dom"/>
</dbReference>
<feature type="domain" description="tRNA (guanine-N(1)-)-methyltransferase C-terminal" evidence="1">
    <location>
        <begin position="3"/>
        <end position="82"/>
    </location>
</feature>
<dbReference type="Gene3D" id="3.40.1280.10">
    <property type="match status" value="1"/>
</dbReference>
<dbReference type="EMBL" id="UOEX01000378">
    <property type="protein sequence ID" value="VAW41292.1"/>
    <property type="molecule type" value="Genomic_DNA"/>
</dbReference>
<organism evidence="2">
    <name type="scientific">hydrothermal vent metagenome</name>
    <dbReference type="NCBI Taxonomy" id="652676"/>
    <lineage>
        <taxon>unclassified sequences</taxon>
        <taxon>metagenomes</taxon>
        <taxon>ecological metagenomes</taxon>
    </lineage>
</organism>
<dbReference type="AlphaFoldDB" id="A0A3B0VQB6"/>
<sequence>RRGGRYHVMATTAASGVATVDYRQARQRVAAGERTLLLFGTGWGLAAEIMSQVDDVLPPLGGKGYNHLSVRSAVSIILDRLLADE</sequence>
<proteinExistence type="predicted"/>
<evidence type="ECO:0000313" key="2">
    <source>
        <dbReference type="EMBL" id="VAW41292.1"/>
    </source>
</evidence>
<feature type="non-terminal residue" evidence="2">
    <location>
        <position position="1"/>
    </location>
</feature>
<accession>A0A3B0VQB6</accession>
<reference evidence="2" key="1">
    <citation type="submission" date="2018-06" db="EMBL/GenBank/DDBJ databases">
        <authorList>
            <person name="Zhirakovskaya E."/>
        </authorList>
    </citation>
    <scope>NUCLEOTIDE SEQUENCE</scope>
</reference>
<name>A0A3B0VQB6_9ZZZZ</name>